<dbReference type="GO" id="GO:2000762">
    <property type="term" value="P:regulation of phenylpropanoid metabolic process"/>
    <property type="evidence" value="ECO:0007669"/>
    <property type="project" value="InterPro"/>
</dbReference>
<dbReference type="SMART" id="SM00612">
    <property type="entry name" value="Kelch"/>
    <property type="match status" value="3"/>
</dbReference>
<protein>
    <recommendedName>
        <fullName evidence="1">F-box domain-containing protein</fullName>
    </recommendedName>
</protein>
<dbReference type="GO" id="GO:0080037">
    <property type="term" value="P:negative regulation of cytokinin-activated signaling pathway"/>
    <property type="evidence" value="ECO:0007669"/>
    <property type="project" value="InterPro"/>
</dbReference>
<feature type="domain" description="F-box" evidence="1">
    <location>
        <begin position="11"/>
        <end position="51"/>
    </location>
</feature>
<dbReference type="PANTHER" id="PTHR46407:SF21">
    <property type="entry name" value="F-BOX_KELCH-REPEAT PROTEIN SKIP20"/>
    <property type="match status" value="1"/>
</dbReference>
<evidence type="ECO:0000313" key="3">
    <source>
        <dbReference type="Proteomes" id="UP000829196"/>
    </source>
</evidence>
<dbReference type="InterPro" id="IPR006652">
    <property type="entry name" value="Kelch_1"/>
</dbReference>
<dbReference type="SUPFAM" id="SSF117281">
    <property type="entry name" value="Kelch motif"/>
    <property type="match status" value="1"/>
</dbReference>
<dbReference type="Pfam" id="PF01344">
    <property type="entry name" value="Kelch_1"/>
    <property type="match status" value="2"/>
</dbReference>
<dbReference type="Pfam" id="PF00646">
    <property type="entry name" value="F-box"/>
    <property type="match status" value="1"/>
</dbReference>
<dbReference type="InterPro" id="IPR036047">
    <property type="entry name" value="F-box-like_dom_sf"/>
</dbReference>
<name>A0A8T3AER0_DENNO</name>
<dbReference type="AlphaFoldDB" id="A0A8T3AER0"/>
<sequence>MEEDQALIPGLPDDIALDCIARVPQRFLPGLRPICRRWRDLVTASSFRRHRERIGSAEDLIFIVQALGGTAASIAGDAKDTGKPDSAADLHPPVYALSVYIATDGSWHRLASPDPIPMFAQCVTVEGKLILVGGWDPVTLDPVPDVRIVDLVTGEWRKGRPMSAARSFFACAAVGGRIYVAGGHDEMKNALRTAEIYDVEADEWAAMPAMAEERDESQGVAIGGRFWAISGYGTETQGRFTDSAEWYDPEKGVWRSEEGVCSEESDSAACFAGGDGLWCVGRRGAREYRGESGWKEAAQAAEGMKGTSCMATMGGGKVFVMGAARDGEAAAGGSGGYGSWILDIVAGKWIRVETPAKFSGFAYSAAAVRM</sequence>
<dbReference type="SMR" id="A0A8T3AER0"/>
<dbReference type="InterPro" id="IPR044595">
    <property type="entry name" value="KMD1-4"/>
</dbReference>
<evidence type="ECO:0000259" key="1">
    <source>
        <dbReference type="SMART" id="SM00256"/>
    </source>
</evidence>
<organism evidence="2 3">
    <name type="scientific">Dendrobium nobile</name>
    <name type="common">Orchid</name>
    <dbReference type="NCBI Taxonomy" id="94219"/>
    <lineage>
        <taxon>Eukaryota</taxon>
        <taxon>Viridiplantae</taxon>
        <taxon>Streptophyta</taxon>
        <taxon>Embryophyta</taxon>
        <taxon>Tracheophyta</taxon>
        <taxon>Spermatophyta</taxon>
        <taxon>Magnoliopsida</taxon>
        <taxon>Liliopsida</taxon>
        <taxon>Asparagales</taxon>
        <taxon>Orchidaceae</taxon>
        <taxon>Epidendroideae</taxon>
        <taxon>Malaxideae</taxon>
        <taxon>Dendrobiinae</taxon>
        <taxon>Dendrobium</taxon>
    </lineage>
</organism>
<dbReference type="CDD" id="cd22152">
    <property type="entry name" value="F-box_AtAFR-like"/>
    <property type="match status" value="1"/>
</dbReference>
<dbReference type="Gene3D" id="2.120.10.80">
    <property type="entry name" value="Kelch-type beta propeller"/>
    <property type="match status" value="1"/>
</dbReference>
<dbReference type="InterPro" id="IPR001810">
    <property type="entry name" value="F-box_dom"/>
</dbReference>
<dbReference type="GO" id="GO:0005829">
    <property type="term" value="C:cytosol"/>
    <property type="evidence" value="ECO:0007669"/>
    <property type="project" value="TreeGrafter"/>
</dbReference>
<accession>A0A8T3AER0</accession>
<dbReference type="SMART" id="SM00256">
    <property type="entry name" value="FBOX"/>
    <property type="match status" value="1"/>
</dbReference>
<proteinExistence type="predicted"/>
<gene>
    <name evidence="2" type="ORF">KFK09_024404</name>
</gene>
<keyword evidence="3" id="KW-1185">Reference proteome</keyword>
<reference evidence="2" key="1">
    <citation type="journal article" date="2022" name="Front. Genet.">
        <title>Chromosome-Scale Assembly of the Dendrobium nobile Genome Provides Insights Into the Molecular Mechanism of the Biosynthesis of the Medicinal Active Ingredient of Dendrobium.</title>
        <authorList>
            <person name="Xu Q."/>
            <person name="Niu S.-C."/>
            <person name="Li K.-L."/>
            <person name="Zheng P.-J."/>
            <person name="Zhang X.-J."/>
            <person name="Jia Y."/>
            <person name="Liu Y."/>
            <person name="Niu Y.-X."/>
            <person name="Yu L.-H."/>
            <person name="Chen D.-F."/>
            <person name="Zhang G.-Q."/>
        </authorList>
    </citation>
    <scope>NUCLEOTIDE SEQUENCE</scope>
    <source>
        <tissue evidence="2">Leaf</tissue>
    </source>
</reference>
<dbReference type="SUPFAM" id="SSF81383">
    <property type="entry name" value="F-box domain"/>
    <property type="match status" value="1"/>
</dbReference>
<dbReference type="OrthoDB" id="191037at2759"/>
<dbReference type="PANTHER" id="PTHR46407">
    <property type="entry name" value="OS02G0208700 PROTEIN"/>
    <property type="match status" value="1"/>
</dbReference>
<dbReference type="Proteomes" id="UP000829196">
    <property type="component" value="Unassembled WGS sequence"/>
</dbReference>
<dbReference type="EMBL" id="JAGYWB010000017">
    <property type="protein sequence ID" value="KAI0494272.1"/>
    <property type="molecule type" value="Genomic_DNA"/>
</dbReference>
<evidence type="ECO:0000313" key="2">
    <source>
        <dbReference type="EMBL" id="KAI0494272.1"/>
    </source>
</evidence>
<comment type="caution">
    <text evidence="2">The sequence shown here is derived from an EMBL/GenBank/DDBJ whole genome shotgun (WGS) entry which is preliminary data.</text>
</comment>
<dbReference type="InterPro" id="IPR015915">
    <property type="entry name" value="Kelch-typ_b-propeller"/>
</dbReference>